<dbReference type="STRING" id="1192034.CAP_3556"/>
<organism evidence="1 2">
    <name type="scientific">Chondromyces apiculatus DSM 436</name>
    <dbReference type="NCBI Taxonomy" id="1192034"/>
    <lineage>
        <taxon>Bacteria</taxon>
        <taxon>Pseudomonadati</taxon>
        <taxon>Myxococcota</taxon>
        <taxon>Polyangia</taxon>
        <taxon>Polyangiales</taxon>
        <taxon>Polyangiaceae</taxon>
        <taxon>Chondromyces</taxon>
    </lineage>
</organism>
<dbReference type="OrthoDB" id="5511517at2"/>
<dbReference type="EMBL" id="ASRX01000026">
    <property type="protein sequence ID" value="EYF05191.1"/>
    <property type="molecule type" value="Genomic_DNA"/>
</dbReference>
<proteinExistence type="predicted"/>
<evidence type="ECO:0000313" key="2">
    <source>
        <dbReference type="Proteomes" id="UP000019678"/>
    </source>
</evidence>
<protein>
    <recommendedName>
        <fullName evidence="3">DUF697 domain-containing protein</fullName>
    </recommendedName>
</protein>
<name>A0A017T9B4_9BACT</name>
<accession>A0A017T9B4</accession>
<dbReference type="Proteomes" id="UP000019678">
    <property type="component" value="Unassembled WGS sequence"/>
</dbReference>
<evidence type="ECO:0000313" key="1">
    <source>
        <dbReference type="EMBL" id="EYF05191.1"/>
    </source>
</evidence>
<dbReference type="RefSeq" id="WP_044242793.1">
    <property type="nucleotide sequence ID" value="NZ_ASRX01000026.1"/>
</dbReference>
<gene>
    <name evidence="1" type="ORF">CAP_3556</name>
</gene>
<reference evidence="1 2" key="1">
    <citation type="submission" date="2013-05" db="EMBL/GenBank/DDBJ databases">
        <title>Genome assembly of Chondromyces apiculatus DSM 436.</title>
        <authorList>
            <person name="Sharma G."/>
            <person name="Khatri I."/>
            <person name="Kaur C."/>
            <person name="Mayilraj S."/>
            <person name="Subramanian S."/>
        </authorList>
    </citation>
    <scope>NUCLEOTIDE SEQUENCE [LARGE SCALE GENOMIC DNA]</scope>
    <source>
        <strain evidence="1 2">DSM 436</strain>
    </source>
</reference>
<comment type="caution">
    <text evidence="1">The sequence shown here is derived from an EMBL/GenBank/DDBJ whole genome shotgun (WGS) entry which is preliminary data.</text>
</comment>
<keyword evidence="2" id="KW-1185">Reference proteome</keyword>
<dbReference type="eggNOG" id="COG3597">
    <property type="taxonomic scope" value="Bacteria"/>
</dbReference>
<sequence>MTTCKEEARRWVHRYAIGGAAFAALPIRGTTTGLATLQTHMLSVIGSIYGEPVGAVSATALGGSFSVLGQGLRFVTQRASKLVPGPAGFLVRIAVAGVTVEALGHAIIEHYERKSPGKTFVKVD</sequence>
<evidence type="ECO:0008006" key="3">
    <source>
        <dbReference type="Google" id="ProtNLM"/>
    </source>
</evidence>
<dbReference type="AlphaFoldDB" id="A0A017T9B4"/>